<proteinExistence type="predicted"/>
<dbReference type="CDD" id="cd02966">
    <property type="entry name" value="TlpA_like_family"/>
    <property type="match status" value="1"/>
</dbReference>
<dbReference type="EMBL" id="UINC01064772">
    <property type="protein sequence ID" value="SVB93755.1"/>
    <property type="molecule type" value="Genomic_DNA"/>
</dbReference>
<dbReference type="Pfam" id="PF00578">
    <property type="entry name" value="AhpC-TSA"/>
    <property type="match status" value="1"/>
</dbReference>
<protein>
    <recommendedName>
        <fullName evidence="2">Thioredoxin domain-containing protein</fullName>
    </recommendedName>
</protein>
<evidence type="ECO:0000256" key="1">
    <source>
        <dbReference type="SAM" id="Phobius"/>
    </source>
</evidence>
<sequence length="200" mass="23098">MKSNDSKRTTYTLTKKYTLIFIVIFIGAILFFFEHFLEAPISITDVQPGEIFNQKKSSVGYLAPDFSLRNLQGNYENLNNYRGQVVVLNFWATWCVPCRVEMPSFEKLYRRYRSEGVIVLAVTLDKNAGQKVKSFVHEYGISFPVLLDEKGEAEQLYPSMTIPFTYVIDREGRVVARVDGAKNWESDETFEAIEYLLKKS</sequence>
<gene>
    <name evidence="3" type="ORF">METZ01_LOCUS246609</name>
</gene>
<name>A0A382I2Y0_9ZZZZ</name>
<dbReference type="InterPro" id="IPR000866">
    <property type="entry name" value="AhpC/TSA"/>
</dbReference>
<dbReference type="PROSITE" id="PS00194">
    <property type="entry name" value="THIOREDOXIN_1"/>
    <property type="match status" value="1"/>
</dbReference>
<keyword evidence="1" id="KW-0472">Membrane</keyword>
<dbReference type="SUPFAM" id="SSF52833">
    <property type="entry name" value="Thioredoxin-like"/>
    <property type="match status" value="1"/>
</dbReference>
<keyword evidence="1" id="KW-1133">Transmembrane helix</keyword>
<accession>A0A382I2Y0</accession>
<dbReference type="PROSITE" id="PS51352">
    <property type="entry name" value="THIOREDOXIN_2"/>
    <property type="match status" value="1"/>
</dbReference>
<dbReference type="InterPro" id="IPR017937">
    <property type="entry name" value="Thioredoxin_CS"/>
</dbReference>
<dbReference type="PANTHER" id="PTHR42852">
    <property type="entry name" value="THIOL:DISULFIDE INTERCHANGE PROTEIN DSBE"/>
    <property type="match status" value="1"/>
</dbReference>
<dbReference type="AlphaFoldDB" id="A0A382I2Y0"/>
<dbReference type="InterPro" id="IPR013766">
    <property type="entry name" value="Thioredoxin_domain"/>
</dbReference>
<evidence type="ECO:0000313" key="3">
    <source>
        <dbReference type="EMBL" id="SVB93755.1"/>
    </source>
</evidence>
<feature type="domain" description="Thioredoxin" evidence="2">
    <location>
        <begin position="57"/>
        <end position="198"/>
    </location>
</feature>
<dbReference type="GO" id="GO:0016209">
    <property type="term" value="F:antioxidant activity"/>
    <property type="evidence" value="ECO:0007669"/>
    <property type="project" value="InterPro"/>
</dbReference>
<organism evidence="3">
    <name type="scientific">marine metagenome</name>
    <dbReference type="NCBI Taxonomy" id="408172"/>
    <lineage>
        <taxon>unclassified sequences</taxon>
        <taxon>metagenomes</taxon>
        <taxon>ecological metagenomes</taxon>
    </lineage>
</organism>
<keyword evidence="1" id="KW-0812">Transmembrane</keyword>
<evidence type="ECO:0000259" key="2">
    <source>
        <dbReference type="PROSITE" id="PS51352"/>
    </source>
</evidence>
<dbReference type="InterPro" id="IPR050553">
    <property type="entry name" value="Thioredoxin_ResA/DsbE_sf"/>
</dbReference>
<dbReference type="InterPro" id="IPR036249">
    <property type="entry name" value="Thioredoxin-like_sf"/>
</dbReference>
<feature type="transmembrane region" description="Helical" evidence="1">
    <location>
        <begin position="17"/>
        <end position="37"/>
    </location>
</feature>
<dbReference type="PANTHER" id="PTHR42852:SF13">
    <property type="entry name" value="PROTEIN DIPZ"/>
    <property type="match status" value="1"/>
</dbReference>
<reference evidence="3" key="1">
    <citation type="submission" date="2018-05" db="EMBL/GenBank/DDBJ databases">
        <authorList>
            <person name="Lanie J.A."/>
            <person name="Ng W.-L."/>
            <person name="Kazmierczak K.M."/>
            <person name="Andrzejewski T.M."/>
            <person name="Davidsen T.M."/>
            <person name="Wayne K.J."/>
            <person name="Tettelin H."/>
            <person name="Glass J.I."/>
            <person name="Rusch D."/>
            <person name="Podicherti R."/>
            <person name="Tsui H.-C.T."/>
            <person name="Winkler M.E."/>
        </authorList>
    </citation>
    <scope>NUCLEOTIDE SEQUENCE</scope>
</reference>
<dbReference type="GO" id="GO:0016491">
    <property type="term" value="F:oxidoreductase activity"/>
    <property type="evidence" value="ECO:0007669"/>
    <property type="project" value="InterPro"/>
</dbReference>
<dbReference type="Gene3D" id="3.40.30.10">
    <property type="entry name" value="Glutaredoxin"/>
    <property type="match status" value="1"/>
</dbReference>